<accession>A0A7X8YGA8</accession>
<evidence type="ECO:0000313" key="8">
    <source>
        <dbReference type="EMBL" id="NLS12187.1"/>
    </source>
</evidence>
<organism evidence="8 9">
    <name type="scientific">Vibrio agarilyticus</name>
    <dbReference type="NCBI Taxonomy" id="2726741"/>
    <lineage>
        <taxon>Bacteria</taxon>
        <taxon>Pseudomonadati</taxon>
        <taxon>Pseudomonadota</taxon>
        <taxon>Gammaproteobacteria</taxon>
        <taxon>Vibrionales</taxon>
        <taxon>Vibrionaceae</taxon>
        <taxon>Vibrio</taxon>
    </lineage>
</organism>
<dbReference type="Proteomes" id="UP000535589">
    <property type="component" value="Unassembled WGS sequence"/>
</dbReference>
<comment type="caution">
    <text evidence="8">The sequence shown here is derived from an EMBL/GenBank/DDBJ whole genome shotgun (WGS) entry which is preliminary data.</text>
</comment>
<keyword evidence="3 5" id="KW-0413">Isomerase</keyword>
<dbReference type="InterPro" id="IPR015443">
    <property type="entry name" value="Aldose_1-epimerase"/>
</dbReference>
<dbReference type="InterPro" id="IPR011013">
    <property type="entry name" value="Gal_mutarotase_sf_dom"/>
</dbReference>
<dbReference type="PANTHER" id="PTHR10091">
    <property type="entry name" value="ALDOSE-1-EPIMERASE"/>
    <property type="match status" value="1"/>
</dbReference>
<evidence type="ECO:0000313" key="9">
    <source>
        <dbReference type="Proteomes" id="UP000535589"/>
    </source>
</evidence>
<sequence length="337" mass="37370">MTSTIRPWGHDTLIILSNALGSSVEIASLGATIVNWYVEDKQGEIRNIVLGYDNAADYAHGNSSMGCVVGPWANRIADGCFTLGHQLVQLECNEGTNHLHGASAALGKKVWKVSQSSRNSVTFTCSTYAGEAGYPSNIEFNVTYELSDDNELMITYLAYPDGETPINLTQHSYFTLDNAPTIHNHELSVRSEQYLQVDDRAIPTQWCGVEQTPFDLRQMKRLGDCIQAQHPEVTSAHGFNHCWKLDGDQTLAGATLSSKESGLTLSVFTDQIGIQVYTGNYLNNEKGRKNEVYHAYAGVCLETQCYPDQVNSDKQADCLFSPLKPYRHHVVYRVTCD</sequence>
<evidence type="ECO:0000256" key="4">
    <source>
        <dbReference type="ARBA" id="ARBA00023277"/>
    </source>
</evidence>
<comment type="catalytic activity">
    <reaction evidence="5">
        <text>alpha-D-glucose = beta-D-glucose</text>
        <dbReference type="Rhea" id="RHEA:10264"/>
        <dbReference type="ChEBI" id="CHEBI:15903"/>
        <dbReference type="ChEBI" id="CHEBI:17925"/>
        <dbReference type="EC" id="5.1.3.3"/>
    </reaction>
</comment>
<dbReference type="GO" id="GO:0033499">
    <property type="term" value="P:galactose catabolic process via UDP-galactose, Leloir pathway"/>
    <property type="evidence" value="ECO:0007669"/>
    <property type="project" value="TreeGrafter"/>
</dbReference>
<protein>
    <recommendedName>
        <fullName evidence="5">Aldose 1-epimerase</fullName>
        <ecNumber evidence="5">5.1.3.3</ecNumber>
    </recommendedName>
</protein>
<keyword evidence="9" id="KW-1185">Reference proteome</keyword>
<dbReference type="NCBIfam" id="NF008277">
    <property type="entry name" value="PRK11055.1"/>
    <property type="match status" value="1"/>
</dbReference>
<dbReference type="UniPathway" id="UPA00242"/>
<evidence type="ECO:0000256" key="5">
    <source>
        <dbReference type="PIRNR" id="PIRNR005096"/>
    </source>
</evidence>
<evidence type="ECO:0000256" key="6">
    <source>
        <dbReference type="PIRSR" id="PIRSR005096-1"/>
    </source>
</evidence>
<dbReference type="RefSeq" id="WP_168835283.1">
    <property type="nucleotide sequence ID" value="NZ_JABAIK010000003.1"/>
</dbReference>
<evidence type="ECO:0000256" key="7">
    <source>
        <dbReference type="PIRSR" id="PIRSR005096-3"/>
    </source>
</evidence>
<feature type="binding site" evidence="7">
    <location>
        <begin position="171"/>
        <end position="173"/>
    </location>
    <ligand>
        <name>beta-D-galactose</name>
        <dbReference type="ChEBI" id="CHEBI:27667"/>
    </ligand>
</feature>
<dbReference type="EC" id="5.1.3.3" evidence="5"/>
<dbReference type="PIRSF" id="PIRSF005096">
    <property type="entry name" value="GALM"/>
    <property type="match status" value="1"/>
</dbReference>
<gene>
    <name evidence="8" type="ORF">HGP28_04670</name>
</gene>
<dbReference type="InterPro" id="IPR008183">
    <property type="entry name" value="Aldose_1/G6P_1-epimerase"/>
</dbReference>
<keyword evidence="4 5" id="KW-0119">Carbohydrate metabolism</keyword>
<evidence type="ECO:0000256" key="1">
    <source>
        <dbReference type="ARBA" id="ARBA00005028"/>
    </source>
</evidence>
<comment type="similarity">
    <text evidence="2 5">Belongs to the aldose epimerase family.</text>
</comment>
<dbReference type="InterPro" id="IPR047215">
    <property type="entry name" value="Galactose_mutarotase-like"/>
</dbReference>
<name>A0A7X8YGA8_9VIBR</name>
<evidence type="ECO:0000256" key="2">
    <source>
        <dbReference type="ARBA" id="ARBA00006206"/>
    </source>
</evidence>
<dbReference type="GO" id="GO:0030246">
    <property type="term" value="F:carbohydrate binding"/>
    <property type="evidence" value="ECO:0007669"/>
    <property type="project" value="InterPro"/>
</dbReference>
<comment type="pathway">
    <text evidence="1 5">Carbohydrate metabolism; hexose metabolism.</text>
</comment>
<proteinExistence type="inferred from homology"/>
<dbReference type="AlphaFoldDB" id="A0A7X8YGA8"/>
<dbReference type="Pfam" id="PF01263">
    <property type="entry name" value="Aldose_epim"/>
    <property type="match status" value="1"/>
</dbReference>
<evidence type="ECO:0000256" key="3">
    <source>
        <dbReference type="ARBA" id="ARBA00023235"/>
    </source>
</evidence>
<dbReference type="EMBL" id="JABAIK010000003">
    <property type="protein sequence ID" value="NLS12187.1"/>
    <property type="molecule type" value="Genomic_DNA"/>
</dbReference>
<feature type="active site" description="Proton acceptor" evidence="6">
    <location>
        <position position="302"/>
    </location>
</feature>
<reference evidence="8 9" key="1">
    <citation type="submission" date="2020-04" db="EMBL/GenBank/DDBJ databases">
        <title>Vibrio sp. SM6, a novel species isolated from seawater.</title>
        <authorList>
            <person name="Wang X."/>
        </authorList>
    </citation>
    <scope>NUCLEOTIDE SEQUENCE [LARGE SCALE GENOMIC DNA]</scope>
    <source>
        <strain evidence="8 9">SM6</strain>
    </source>
</reference>
<dbReference type="Gene3D" id="2.70.98.10">
    <property type="match status" value="1"/>
</dbReference>
<dbReference type="SUPFAM" id="SSF74650">
    <property type="entry name" value="Galactose mutarotase-like"/>
    <property type="match status" value="1"/>
</dbReference>
<dbReference type="GO" id="GO:0004034">
    <property type="term" value="F:aldose 1-epimerase activity"/>
    <property type="evidence" value="ECO:0007669"/>
    <property type="project" value="UniProtKB-EC"/>
</dbReference>
<dbReference type="GO" id="GO:0006006">
    <property type="term" value="P:glucose metabolic process"/>
    <property type="evidence" value="ECO:0007669"/>
    <property type="project" value="TreeGrafter"/>
</dbReference>
<feature type="binding site" evidence="7">
    <location>
        <begin position="74"/>
        <end position="75"/>
    </location>
    <ligand>
        <name>beta-D-galactose</name>
        <dbReference type="ChEBI" id="CHEBI:27667"/>
    </ligand>
</feature>
<dbReference type="InterPro" id="IPR014718">
    <property type="entry name" value="GH-type_carb-bd"/>
</dbReference>
<feature type="active site" description="Proton donor" evidence="6">
    <location>
        <position position="171"/>
    </location>
</feature>
<dbReference type="PANTHER" id="PTHR10091:SF0">
    <property type="entry name" value="GALACTOSE MUTAROTASE"/>
    <property type="match status" value="1"/>
</dbReference>
<dbReference type="CDD" id="cd09019">
    <property type="entry name" value="galactose_mutarotase_like"/>
    <property type="match status" value="1"/>
</dbReference>